<evidence type="ECO:0000313" key="1">
    <source>
        <dbReference type="EMBL" id="SFC72419.1"/>
    </source>
</evidence>
<organism evidence="1 2">
    <name type="scientific">Pseudooceanicola nitratireducens</name>
    <dbReference type="NCBI Taxonomy" id="517719"/>
    <lineage>
        <taxon>Bacteria</taxon>
        <taxon>Pseudomonadati</taxon>
        <taxon>Pseudomonadota</taxon>
        <taxon>Alphaproteobacteria</taxon>
        <taxon>Rhodobacterales</taxon>
        <taxon>Paracoccaceae</taxon>
        <taxon>Pseudooceanicola</taxon>
    </lineage>
</organism>
<dbReference type="EMBL" id="FOLX01000001">
    <property type="protein sequence ID" value="SFC72419.1"/>
    <property type="molecule type" value="Genomic_DNA"/>
</dbReference>
<dbReference type="STRING" id="517719.SAMN05421762_1954"/>
<dbReference type="OrthoDB" id="7274329at2"/>
<evidence type="ECO:0000313" key="2">
    <source>
        <dbReference type="Proteomes" id="UP000231644"/>
    </source>
</evidence>
<dbReference type="AlphaFoldDB" id="A0A1I1LHA6"/>
<name>A0A1I1LHA6_9RHOB</name>
<evidence type="ECO:0008006" key="3">
    <source>
        <dbReference type="Google" id="ProtNLM"/>
    </source>
</evidence>
<protein>
    <recommendedName>
        <fullName evidence="3">Lipoprotein</fullName>
    </recommendedName>
</protein>
<gene>
    <name evidence="1" type="ORF">SAMN05421762_1954</name>
</gene>
<sequence>MKTHQTAAIFLGLAVLAGCSQSIWYREGADPAKIAQAQDQCALQADTQAPYRPETRIVPGPIIPAQLICDPSGACTVIPAHQGFPDFETVDANADRRALLARDCMAKSGFTRVSLPNCSAERKSSVTPGITRSQPKLTEQSCVIPRGPAGYQIVP</sequence>
<accession>A0A1I1LHA6</accession>
<proteinExistence type="predicted"/>
<reference evidence="1 2" key="1">
    <citation type="submission" date="2016-10" db="EMBL/GenBank/DDBJ databases">
        <authorList>
            <person name="de Groot N.N."/>
        </authorList>
    </citation>
    <scope>NUCLEOTIDE SEQUENCE [LARGE SCALE GENOMIC DNA]</scope>
    <source>
        <strain evidence="1 2">DSM 29619</strain>
    </source>
</reference>
<dbReference type="RefSeq" id="WP_093453821.1">
    <property type="nucleotide sequence ID" value="NZ_FNZG01000004.1"/>
</dbReference>
<dbReference type="PROSITE" id="PS51257">
    <property type="entry name" value="PROKAR_LIPOPROTEIN"/>
    <property type="match status" value="1"/>
</dbReference>
<keyword evidence="2" id="KW-1185">Reference proteome</keyword>
<dbReference type="Proteomes" id="UP000231644">
    <property type="component" value="Unassembled WGS sequence"/>
</dbReference>